<evidence type="ECO:0000256" key="1">
    <source>
        <dbReference type="SAM" id="MobiDB-lite"/>
    </source>
</evidence>
<comment type="caution">
    <text evidence="2">The sequence shown here is derived from an EMBL/GenBank/DDBJ whole genome shotgun (WGS) entry which is preliminary data.</text>
</comment>
<dbReference type="EMBL" id="CADEAL010000721">
    <property type="protein sequence ID" value="CAB1424290.1"/>
    <property type="molecule type" value="Genomic_DNA"/>
</dbReference>
<dbReference type="Proteomes" id="UP001153269">
    <property type="component" value="Unassembled WGS sequence"/>
</dbReference>
<organism evidence="2 3">
    <name type="scientific">Pleuronectes platessa</name>
    <name type="common">European plaice</name>
    <dbReference type="NCBI Taxonomy" id="8262"/>
    <lineage>
        <taxon>Eukaryota</taxon>
        <taxon>Metazoa</taxon>
        <taxon>Chordata</taxon>
        <taxon>Craniata</taxon>
        <taxon>Vertebrata</taxon>
        <taxon>Euteleostomi</taxon>
        <taxon>Actinopterygii</taxon>
        <taxon>Neopterygii</taxon>
        <taxon>Teleostei</taxon>
        <taxon>Neoteleostei</taxon>
        <taxon>Acanthomorphata</taxon>
        <taxon>Carangaria</taxon>
        <taxon>Pleuronectiformes</taxon>
        <taxon>Pleuronectoidei</taxon>
        <taxon>Pleuronectidae</taxon>
        <taxon>Pleuronectes</taxon>
    </lineage>
</organism>
<keyword evidence="3" id="KW-1185">Reference proteome</keyword>
<name>A0A9N7YAG0_PLEPL</name>
<proteinExistence type="predicted"/>
<feature type="compositionally biased region" description="Pro residues" evidence="1">
    <location>
        <begin position="1"/>
        <end position="12"/>
    </location>
</feature>
<feature type="non-terminal residue" evidence="2">
    <location>
        <position position="1"/>
    </location>
</feature>
<feature type="region of interest" description="Disordered" evidence="1">
    <location>
        <begin position="206"/>
        <end position="242"/>
    </location>
</feature>
<feature type="region of interest" description="Disordered" evidence="1">
    <location>
        <begin position="119"/>
        <end position="145"/>
    </location>
</feature>
<reference evidence="2" key="1">
    <citation type="submission" date="2020-03" db="EMBL/GenBank/DDBJ databases">
        <authorList>
            <person name="Weist P."/>
        </authorList>
    </citation>
    <scope>NUCLEOTIDE SEQUENCE</scope>
</reference>
<feature type="compositionally biased region" description="Low complexity" evidence="1">
    <location>
        <begin position="206"/>
        <end position="220"/>
    </location>
</feature>
<evidence type="ECO:0000313" key="2">
    <source>
        <dbReference type="EMBL" id="CAB1424290.1"/>
    </source>
</evidence>
<accession>A0A9N7YAG0</accession>
<dbReference type="AlphaFoldDB" id="A0A9N7YAG0"/>
<evidence type="ECO:0000313" key="3">
    <source>
        <dbReference type="Proteomes" id="UP001153269"/>
    </source>
</evidence>
<feature type="compositionally biased region" description="Polar residues" evidence="1">
    <location>
        <begin position="132"/>
        <end position="144"/>
    </location>
</feature>
<feature type="region of interest" description="Disordered" evidence="1">
    <location>
        <begin position="1"/>
        <end position="54"/>
    </location>
</feature>
<gene>
    <name evidence="2" type="ORF">PLEPLA_LOCUS12212</name>
</gene>
<sequence length="242" mass="26063">GPAEGPMPPGLPLTPHYLPGPNVNRGSSPQTMSAGKRGKEMSQGSLTTKVRPPDLQGWSHWASLSVSPRNPSTAPLHMGDAGQMRIWSATLRTPRGCWGCRTGALDKGPLTTSMVQGHLCGSDRRGHRRSEFTNQTPRPRSQETLPDGLMRWLMDIIKELGRTSEGLIAPDHGCDELQNPHHYCNLLPNVSIAALPNLIPASSYFSASSSSSSSWSSSPSSSPPPRPDANLRPAPVLFDEYG</sequence>
<feature type="compositionally biased region" description="Polar residues" evidence="1">
    <location>
        <begin position="24"/>
        <end position="33"/>
    </location>
</feature>
<protein>
    <submittedName>
        <fullName evidence="2">Uncharacterized protein</fullName>
    </submittedName>
</protein>